<protein>
    <submittedName>
        <fullName evidence="2">Hemoglobin-like protein HbO</fullName>
    </submittedName>
</protein>
<feature type="compositionally biased region" description="Low complexity" evidence="1">
    <location>
        <begin position="10"/>
        <end position="19"/>
    </location>
</feature>
<dbReference type="EMBL" id="CADCUW010000666">
    <property type="protein sequence ID" value="CAA9455070.1"/>
    <property type="molecule type" value="Genomic_DNA"/>
</dbReference>
<reference evidence="2" key="1">
    <citation type="submission" date="2020-02" db="EMBL/GenBank/DDBJ databases">
        <authorList>
            <person name="Meier V. D."/>
        </authorList>
    </citation>
    <scope>NUCLEOTIDE SEQUENCE</scope>
    <source>
        <strain evidence="2">AVDCRST_MAG01</strain>
    </source>
</reference>
<evidence type="ECO:0000256" key="1">
    <source>
        <dbReference type="SAM" id="MobiDB-lite"/>
    </source>
</evidence>
<sequence length="100" mass="11015">DRGVHPLQHPRGPARGFRAGLRRGRCGSRRLRALPKLRGLPRCGGAGQLRGQDRMGFHRGPRAGLQEEPRVLGLLGVGPPILRGHRRDAPLRGDPCQERL</sequence>
<organism evidence="2">
    <name type="scientific">uncultured Rubrobacteraceae bacterium</name>
    <dbReference type="NCBI Taxonomy" id="349277"/>
    <lineage>
        <taxon>Bacteria</taxon>
        <taxon>Bacillati</taxon>
        <taxon>Actinomycetota</taxon>
        <taxon>Rubrobacteria</taxon>
        <taxon>Rubrobacterales</taxon>
        <taxon>Rubrobacteraceae</taxon>
        <taxon>environmental samples</taxon>
    </lineage>
</organism>
<feature type="non-terminal residue" evidence="2">
    <location>
        <position position="1"/>
    </location>
</feature>
<gene>
    <name evidence="2" type="ORF">AVDCRST_MAG01-01-5083</name>
</gene>
<evidence type="ECO:0000313" key="2">
    <source>
        <dbReference type="EMBL" id="CAA9455070.1"/>
    </source>
</evidence>
<feature type="non-terminal residue" evidence="2">
    <location>
        <position position="100"/>
    </location>
</feature>
<dbReference type="AlphaFoldDB" id="A0A6J4QU53"/>
<feature type="region of interest" description="Disordered" evidence="1">
    <location>
        <begin position="43"/>
        <end position="64"/>
    </location>
</feature>
<name>A0A6J4QU53_9ACTN</name>
<proteinExistence type="predicted"/>
<accession>A0A6J4QU53</accession>
<feature type="region of interest" description="Disordered" evidence="1">
    <location>
        <begin position="1"/>
        <end position="20"/>
    </location>
</feature>